<gene>
    <name evidence="2" type="ORF">OIU83_03720</name>
</gene>
<organism evidence="2 3">
    <name type="scientific">Flavobacterium shii</name>
    <dbReference type="NCBI Taxonomy" id="2987687"/>
    <lineage>
        <taxon>Bacteria</taxon>
        <taxon>Pseudomonadati</taxon>
        <taxon>Bacteroidota</taxon>
        <taxon>Flavobacteriia</taxon>
        <taxon>Flavobacteriales</taxon>
        <taxon>Flavobacteriaceae</taxon>
        <taxon>Flavobacterium</taxon>
    </lineage>
</organism>
<proteinExistence type="predicted"/>
<reference evidence="2" key="1">
    <citation type="submission" date="2022-10" db="EMBL/GenBank/DDBJ databases">
        <title>Two novel species of Flavobacterium.</title>
        <authorList>
            <person name="Liu Q."/>
            <person name="Xin Y.-H."/>
        </authorList>
    </citation>
    <scope>NUCLEOTIDE SEQUENCE</scope>
    <source>
        <strain evidence="2">LS1R49</strain>
    </source>
</reference>
<evidence type="ECO:0000313" key="3">
    <source>
        <dbReference type="Proteomes" id="UP001151079"/>
    </source>
</evidence>
<feature type="signal peptide" evidence="1">
    <location>
        <begin position="1"/>
        <end position="22"/>
    </location>
</feature>
<keyword evidence="1" id="KW-0732">Signal</keyword>
<dbReference type="AlphaFoldDB" id="A0A9X2Z9R7"/>
<dbReference type="PROSITE" id="PS51257">
    <property type="entry name" value="PROKAR_LIPOPROTEIN"/>
    <property type="match status" value="1"/>
</dbReference>
<sequence length="363" mass="41603">MKNKIKVIVLLTLLNLTLASCQKNMEQKKYSWTTAACTPKNYPAEIFSGHLILGTKPNSAYVYMPFDCIIDSKNLGDNDGSSSGETTGNTPKVLDITWMSYTENKSYSGIFNLDTDKIEALMINGSERPYWDVPTKKAGIVKDYDFTINAALFPGGIVVLYVFSPSSMTIVGRYQAHEDKNVDWKVAHKSMTDKKGIDEYVNYMNEDLPQEIKDQITQETIPFGYWDTLFRTYSLTPVVKPEDKVETIKFNYINGEFESIFLSLNNNIMPIKKRAAPRKMNIVWHDINDRRMESYVYFDEKKIKTLFEQTKPNEGIGFVINIDRNTKPRETTGISIKLKTNDREIDLQEAIVSQETFTKPVPY</sequence>
<evidence type="ECO:0000256" key="1">
    <source>
        <dbReference type="SAM" id="SignalP"/>
    </source>
</evidence>
<dbReference type="EMBL" id="JAOZEW010000002">
    <property type="protein sequence ID" value="MCV9926739.1"/>
    <property type="molecule type" value="Genomic_DNA"/>
</dbReference>
<evidence type="ECO:0000313" key="2">
    <source>
        <dbReference type="EMBL" id="MCV9926739.1"/>
    </source>
</evidence>
<dbReference type="Proteomes" id="UP001151079">
    <property type="component" value="Unassembled WGS sequence"/>
</dbReference>
<dbReference type="InterPro" id="IPR021326">
    <property type="entry name" value="DUF2931"/>
</dbReference>
<keyword evidence="3" id="KW-1185">Reference proteome</keyword>
<comment type="caution">
    <text evidence="2">The sequence shown here is derived from an EMBL/GenBank/DDBJ whole genome shotgun (WGS) entry which is preliminary data.</text>
</comment>
<feature type="chain" id="PRO_5040897389" evidence="1">
    <location>
        <begin position="23"/>
        <end position="363"/>
    </location>
</feature>
<accession>A0A9X2Z9R7</accession>
<dbReference type="RefSeq" id="WP_264204924.1">
    <property type="nucleotide sequence ID" value="NZ_JAOZEW010000002.1"/>
</dbReference>
<dbReference type="Pfam" id="PF11153">
    <property type="entry name" value="DUF2931"/>
    <property type="match status" value="1"/>
</dbReference>
<name>A0A9X2Z9R7_9FLAO</name>
<protein>
    <submittedName>
        <fullName evidence="2">DUF2931 family protein</fullName>
    </submittedName>
</protein>